<accession>A0A1S5Q8B4</accession>
<dbReference type="Proteomes" id="UP000230040">
    <property type="component" value="Segment"/>
</dbReference>
<evidence type="ECO:0000313" key="2">
    <source>
        <dbReference type="Proteomes" id="UP000230040"/>
    </source>
</evidence>
<evidence type="ECO:0000313" key="1">
    <source>
        <dbReference type="EMBL" id="ALP47726.1"/>
    </source>
</evidence>
<organism evidence="1 2">
    <name type="scientific">Aeromonas phage Ahp1</name>
    <dbReference type="NCBI Taxonomy" id="1747286"/>
    <lineage>
        <taxon>Viruses</taxon>
        <taxon>Duplodnaviria</taxon>
        <taxon>Heunggongvirae</taxon>
        <taxon>Uroviricota</taxon>
        <taxon>Caudoviricetes</taxon>
        <taxon>Autographivirales</taxon>
        <taxon>Autonotataviridae</taxon>
        <taxon>Melnykvirinae</taxon>
        <taxon>Ahphunavirus</taxon>
        <taxon>Ahphunavirus Ahp1</taxon>
    </lineage>
</organism>
<protein>
    <submittedName>
        <fullName evidence="1">Uncharacterized protein</fullName>
    </submittedName>
</protein>
<reference evidence="1 2" key="1">
    <citation type="journal article" date="2016" name="PLoS ONE">
        <title>Genomic Characterization of the Novel Aeromonas hydrophila Phage Ahp1 Suggests the Derivation of a New Subgroup from phiKMV-Like Family.</title>
        <authorList>
            <person name="Wang J.B."/>
            <person name="Lin N.T."/>
            <person name="Tseng Y.H."/>
            <person name="Weng S.F."/>
        </authorList>
    </citation>
    <scope>NUCLEOTIDE SEQUENCE [LARGE SCALE GENOMIC DNA]</scope>
</reference>
<proteinExistence type="predicted"/>
<sequence length="102" mass="11288">MTFKSGPAANTLAVLGDQLYVKGAAVLAALKHNEYFVGLNVASLVSYDEQNRGVNLELVMRDQRGRQLVHVSGYDESSVIRDFQRACMDYNDLKLKAAEQHG</sequence>
<keyword evidence="2" id="KW-1185">Reference proteome</keyword>
<gene>
    <name evidence="1" type="ORF">Ahp1_07</name>
</gene>
<dbReference type="EMBL" id="KT949345">
    <property type="protein sequence ID" value="ALP47726.1"/>
    <property type="molecule type" value="Genomic_DNA"/>
</dbReference>
<name>A0A1S5Q8B4_9CAUD</name>